<organism evidence="2 3">
    <name type="scientific">Glutamicibacter ardleyensis</name>
    <dbReference type="NCBI Taxonomy" id="225894"/>
    <lineage>
        <taxon>Bacteria</taxon>
        <taxon>Bacillati</taxon>
        <taxon>Actinomycetota</taxon>
        <taxon>Actinomycetes</taxon>
        <taxon>Micrococcales</taxon>
        <taxon>Micrococcaceae</taxon>
        <taxon>Glutamicibacter</taxon>
    </lineage>
</organism>
<evidence type="ECO:0000313" key="2">
    <source>
        <dbReference type="EMBL" id="GGJ58921.1"/>
    </source>
</evidence>
<proteinExistence type="predicted"/>
<dbReference type="Proteomes" id="UP000606115">
    <property type="component" value="Unassembled WGS sequence"/>
</dbReference>
<gene>
    <name evidence="2" type="ORF">GCM10007173_17040</name>
</gene>
<dbReference type="EMBL" id="BMKX01000003">
    <property type="protein sequence ID" value="GGJ58921.1"/>
    <property type="molecule type" value="Genomic_DNA"/>
</dbReference>
<reference evidence="3" key="1">
    <citation type="journal article" date="2019" name="Int. J. Syst. Evol. Microbiol.">
        <title>The Global Catalogue of Microorganisms (GCM) 10K type strain sequencing project: providing services to taxonomists for standard genome sequencing and annotation.</title>
        <authorList>
            <consortium name="The Broad Institute Genomics Platform"/>
            <consortium name="The Broad Institute Genome Sequencing Center for Infectious Disease"/>
            <person name="Wu L."/>
            <person name="Ma J."/>
        </authorList>
    </citation>
    <scope>NUCLEOTIDE SEQUENCE [LARGE SCALE GENOMIC DNA]</scope>
    <source>
        <strain evidence="3">CGMCC 1.3685</strain>
    </source>
</reference>
<comment type="caution">
    <text evidence="2">The sequence shown here is derived from an EMBL/GenBank/DDBJ whole genome shotgun (WGS) entry which is preliminary data.</text>
</comment>
<keyword evidence="3" id="KW-1185">Reference proteome</keyword>
<name>A0ABQ2DIH8_9MICC</name>
<sequence length="97" mass="10697">MDGQDAHTHKAQSTEHGEQQYSNATKAYAKSNMPDAHTEPPKPTTLPTSKAVEPNTTWTTDAQHAHTATKSRHNSNQSKRDARSDEHNPNDPKLSTP</sequence>
<feature type="compositionally biased region" description="Basic and acidic residues" evidence="1">
    <location>
        <begin position="1"/>
        <end position="18"/>
    </location>
</feature>
<feature type="region of interest" description="Disordered" evidence="1">
    <location>
        <begin position="1"/>
        <end position="97"/>
    </location>
</feature>
<accession>A0ABQ2DIH8</accession>
<feature type="compositionally biased region" description="Basic and acidic residues" evidence="1">
    <location>
        <begin position="78"/>
        <end position="90"/>
    </location>
</feature>
<evidence type="ECO:0000313" key="3">
    <source>
        <dbReference type="Proteomes" id="UP000606115"/>
    </source>
</evidence>
<evidence type="ECO:0000256" key="1">
    <source>
        <dbReference type="SAM" id="MobiDB-lite"/>
    </source>
</evidence>
<feature type="compositionally biased region" description="Polar residues" evidence="1">
    <location>
        <begin position="54"/>
        <end position="66"/>
    </location>
</feature>
<protein>
    <submittedName>
        <fullName evidence="2">Uncharacterized protein</fullName>
    </submittedName>
</protein>